<dbReference type="GeneID" id="18259562"/>
<organism evidence="10">
    <name type="scientific">Chaetomium thermophilum (strain DSM 1495 / CBS 144.50 / IMI 039719)</name>
    <name type="common">Thermochaetoides thermophila</name>
    <dbReference type="NCBI Taxonomy" id="759272"/>
    <lineage>
        <taxon>Eukaryota</taxon>
        <taxon>Fungi</taxon>
        <taxon>Dikarya</taxon>
        <taxon>Ascomycota</taxon>
        <taxon>Pezizomycotina</taxon>
        <taxon>Sordariomycetes</taxon>
        <taxon>Sordariomycetidae</taxon>
        <taxon>Sordariales</taxon>
        <taxon>Chaetomiaceae</taxon>
        <taxon>Thermochaetoides</taxon>
    </lineage>
</organism>
<dbReference type="InterPro" id="IPR049326">
    <property type="entry name" value="Rhodopsin_dom_fungi"/>
</dbReference>
<evidence type="ECO:0000256" key="1">
    <source>
        <dbReference type="ARBA" id="ARBA00004141"/>
    </source>
</evidence>
<dbReference type="Pfam" id="PF20684">
    <property type="entry name" value="Fung_rhodopsin"/>
    <property type="match status" value="1"/>
</dbReference>
<proteinExistence type="inferred from homology"/>
<dbReference type="OMA" id="MVASNTI"/>
<dbReference type="eggNOG" id="ENOG502S025">
    <property type="taxonomic scope" value="Eukaryota"/>
</dbReference>
<evidence type="ECO:0000313" key="9">
    <source>
        <dbReference type="EMBL" id="EGS18911.1"/>
    </source>
</evidence>
<feature type="domain" description="Rhodopsin" evidence="8">
    <location>
        <begin position="37"/>
        <end position="273"/>
    </location>
</feature>
<dbReference type="HOGENOM" id="CLU_028200_0_2_1"/>
<evidence type="ECO:0000256" key="6">
    <source>
        <dbReference type="SAM" id="MobiDB-lite"/>
    </source>
</evidence>
<dbReference type="PANTHER" id="PTHR33048">
    <property type="entry name" value="PTH11-LIKE INTEGRAL MEMBRANE PROTEIN (AFU_ORTHOLOGUE AFUA_5G11245)"/>
    <property type="match status" value="1"/>
</dbReference>
<feature type="transmembrane region" description="Helical" evidence="7">
    <location>
        <begin position="212"/>
        <end position="230"/>
    </location>
</feature>
<evidence type="ECO:0000256" key="5">
    <source>
        <dbReference type="ARBA" id="ARBA00038359"/>
    </source>
</evidence>
<evidence type="ECO:0000313" key="10">
    <source>
        <dbReference type="Proteomes" id="UP000008066"/>
    </source>
</evidence>
<reference evidence="9 10" key="1">
    <citation type="journal article" date="2011" name="Cell">
        <title>Insight into structure and assembly of the nuclear pore complex by utilizing the genome of a eukaryotic thermophile.</title>
        <authorList>
            <person name="Amlacher S."/>
            <person name="Sarges P."/>
            <person name="Flemming D."/>
            <person name="van Noort V."/>
            <person name="Kunze R."/>
            <person name="Devos D.P."/>
            <person name="Arumugam M."/>
            <person name="Bork P."/>
            <person name="Hurt E."/>
        </authorList>
    </citation>
    <scope>NUCLEOTIDE SEQUENCE [LARGE SCALE GENOMIC DNA]</scope>
    <source>
        <strain evidence="10">DSM 1495 / CBS 144.50 / IMI 039719</strain>
    </source>
</reference>
<feature type="transmembrane region" description="Helical" evidence="7">
    <location>
        <begin position="176"/>
        <end position="200"/>
    </location>
</feature>
<keyword evidence="3 7" id="KW-1133">Transmembrane helix</keyword>
<feature type="transmembrane region" description="Helical" evidence="7">
    <location>
        <begin position="20"/>
        <end position="41"/>
    </location>
</feature>
<dbReference type="EMBL" id="GL988045">
    <property type="protein sequence ID" value="EGS18911.1"/>
    <property type="molecule type" value="Genomic_DNA"/>
</dbReference>
<dbReference type="AlphaFoldDB" id="G0SBY5"/>
<feature type="region of interest" description="Disordered" evidence="6">
    <location>
        <begin position="286"/>
        <end position="329"/>
    </location>
</feature>
<keyword evidence="2 7" id="KW-0812">Transmembrane</keyword>
<evidence type="ECO:0000256" key="3">
    <source>
        <dbReference type="ARBA" id="ARBA00022989"/>
    </source>
</evidence>
<dbReference type="Proteomes" id="UP000008066">
    <property type="component" value="Unassembled WGS sequence"/>
</dbReference>
<evidence type="ECO:0000256" key="2">
    <source>
        <dbReference type="ARBA" id="ARBA00022692"/>
    </source>
</evidence>
<dbReference type="InterPro" id="IPR052337">
    <property type="entry name" value="SAT4-like"/>
</dbReference>
<dbReference type="OrthoDB" id="3648173at2759"/>
<evidence type="ECO:0000256" key="7">
    <source>
        <dbReference type="SAM" id="Phobius"/>
    </source>
</evidence>
<feature type="transmembrane region" description="Helical" evidence="7">
    <location>
        <begin position="99"/>
        <end position="122"/>
    </location>
</feature>
<evidence type="ECO:0000259" key="8">
    <source>
        <dbReference type="Pfam" id="PF20684"/>
    </source>
</evidence>
<sequence length="403" mass="44681">MSTTTPEYDYDIYDSRSGVAIAAVSACLSVAFTAVALRVYTRAVMIRQFGADDWAAVVAYLLALASGLFVATNVMFGHGKHLAYVIQEGIPLWKYFRHFYISIVLYNGSLTATKLTFLLQYYRILGGTGRMRKAVIVAFVIVGLWSVSQLLVVIFTCSPIEKFWNSDLPGTCIPNLPFWYINAAGNIVTDIIVFLLPLPSLTRLNLRKGQKLGLIGVFSLGFFTCAISVIRIQYLKLSTDVTWDNVPSSCWSIGELCSGITCACLPTLRPLLAKVIPGMSIHSQSSQQKYYRRSTGRDFSNASRLKSTDENGSSRGIMYPEDLEMQSDNGSDKEIRIAVNRQDGSSNFNKDSSRSLDKLRLGLNTTVKTEIKVGTPTHGAWSQDGYPRGIEVKRDFITTTRES</sequence>
<keyword evidence="10" id="KW-1185">Reference proteome</keyword>
<comment type="similarity">
    <text evidence="5">Belongs to the SAT4 family.</text>
</comment>
<dbReference type="GO" id="GO:0016020">
    <property type="term" value="C:membrane"/>
    <property type="evidence" value="ECO:0007669"/>
    <property type="project" value="UniProtKB-SubCell"/>
</dbReference>
<dbReference type="RefSeq" id="XP_006695856.1">
    <property type="nucleotide sequence ID" value="XM_006695793.1"/>
</dbReference>
<feature type="transmembrane region" description="Helical" evidence="7">
    <location>
        <begin position="53"/>
        <end position="79"/>
    </location>
</feature>
<feature type="transmembrane region" description="Helical" evidence="7">
    <location>
        <begin position="134"/>
        <end position="156"/>
    </location>
</feature>
<evidence type="ECO:0000256" key="4">
    <source>
        <dbReference type="ARBA" id="ARBA00023136"/>
    </source>
</evidence>
<accession>G0SBY5</accession>
<keyword evidence="4 7" id="KW-0472">Membrane</keyword>
<feature type="compositionally biased region" description="Polar residues" evidence="6">
    <location>
        <begin position="297"/>
        <end position="314"/>
    </location>
</feature>
<name>G0SBY5_CHATD</name>
<dbReference type="PANTHER" id="PTHR33048:SF47">
    <property type="entry name" value="INTEGRAL MEMBRANE PROTEIN-RELATED"/>
    <property type="match status" value="1"/>
</dbReference>
<dbReference type="KEGG" id="cthr:CTHT_0055240"/>
<protein>
    <recommendedName>
        <fullName evidence="8">Rhodopsin domain-containing protein</fullName>
    </recommendedName>
</protein>
<gene>
    <name evidence="9" type="ORF">CTHT_0055240</name>
</gene>
<comment type="subcellular location">
    <subcellularLocation>
        <location evidence="1">Membrane</location>
        <topology evidence="1">Multi-pass membrane protein</topology>
    </subcellularLocation>
</comment>